<feature type="compositionally biased region" description="Basic and acidic residues" evidence="1">
    <location>
        <begin position="146"/>
        <end position="156"/>
    </location>
</feature>
<dbReference type="Proteomes" id="UP000625033">
    <property type="component" value="Unassembled WGS sequence"/>
</dbReference>
<dbReference type="RefSeq" id="WP_196836645.1">
    <property type="nucleotide sequence ID" value="NZ_JADOTZ010000001.1"/>
</dbReference>
<reference evidence="3" key="1">
    <citation type="submission" date="2020-11" db="EMBL/GenBank/DDBJ databases">
        <title>Sequencing the genomes of 1000 actinobacteria strains.</title>
        <authorList>
            <person name="Klenk H.-P."/>
        </authorList>
    </citation>
    <scope>NUCLEOTIDE SEQUENCE</scope>
    <source>
        <strain evidence="3">DSM 26152</strain>
    </source>
</reference>
<comment type="caution">
    <text evidence="3">The sequence shown here is derived from an EMBL/GenBank/DDBJ whole genome shotgun (WGS) entry which is preliminary data.</text>
</comment>
<feature type="compositionally biased region" description="Basic and acidic residues" evidence="1">
    <location>
        <begin position="118"/>
        <end position="128"/>
    </location>
</feature>
<feature type="transmembrane region" description="Helical" evidence="2">
    <location>
        <begin position="73"/>
        <end position="99"/>
    </location>
</feature>
<evidence type="ECO:0000256" key="2">
    <source>
        <dbReference type="SAM" id="Phobius"/>
    </source>
</evidence>
<feature type="transmembrane region" description="Helical" evidence="2">
    <location>
        <begin position="6"/>
        <end position="25"/>
    </location>
</feature>
<keyword evidence="2" id="KW-1133">Transmembrane helix</keyword>
<accession>A0A931DAI0</accession>
<evidence type="ECO:0000313" key="4">
    <source>
        <dbReference type="Proteomes" id="UP000625033"/>
    </source>
</evidence>
<feature type="region of interest" description="Disordered" evidence="1">
    <location>
        <begin position="118"/>
        <end position="156"/>
    </location>
</feature>
<sequence length="156" mass="17312">MDDWIQITILGVMSVVLIASGILAYRNKYVAWLALKSFFPGWPGLAGLYLGIAFASLLVLSVLMDVATRGNPLLGLVVLVLFAVFVTSLLTGIVGMFWLPKFLLPKWIEEMADEIRRGDDPLSRDLRPGGKLHGRLGVPRAQQPPRSKEEHDERSE</sequence>
<feature type="transmembrane region" description="Helical" evidence="2">
    <location>
        <begin position="46"/>
        <end position="67"/>
    </location>
</feature>
<organism evidence="3 4">
    <name type="scientific">Zhihengliuella flava</name>
    <dbReference type="NCBI Taxonomy" id="1285193"/>
    <lineage>
        <taxon>Bacteria</taxon>
        <taxon>Bacillati</taxon>
        <taxon>Actinomycetota</taxon>
        <taxon>Actinomycetes</taxon>
        <taxon>Micrococcales</taxon>
        <taxon>Micrococcaceae</taxon>
        <taxon>Zhihengliuella</taxon>
    </lineage>
</organism>
<keyword evidence="4" id="KW-1185">Reference proteome</keyword>
<evidence type="ECO:0000256" key="1">
    <source>
        <dbReference type="SAM" id="MobiDB-lite"/>
    </source>
</evidence>
<protein>
    <submittedName>
        <fullName evidence="3">Uncharacterized protein</fullName>
    </submittedName>
</protein>
<proteinExistence type="predicted"/>
<keyword evidence="2" id="KW-0812">Transmembrane</keyword>
<gene>
    <name evidence="3" type="ORF">IW252_002229</name>
</gene>
<evidence type="ECO:0000313" key="3">
    <source>
        <dbReference type="EMBL" id="MBG6085462.1"/>
    </source>
</evidence>
<name>A0A931DAI0_9MICC</name>
<dbReference type="AlphaFoldDB" id="A0A931DAI0"/>
<dbReference type="EMBL" id="JADOTZ010000001">
    <property type="protein sequence ID" value="MBG6085462.1"/>
    <property type="molecule type" value="Genomic_DNA"/>
</dbReference>
<keyword evidence="2" id="KW-0472">Membrane</keyword>